<keyword evidence="3" id="KW-0653">Protein transport</keyword>
<evidence type="ECO:0000256" key="3">
    <source>
        <dbReference type="RuleBase" id="RU365026"/>
    </source>
</evidence>
<keyword evidence="8" id="KW-1185">Reference proteome</keyword>
<dbReference type="InterPro" id="IPR016159">
    <property type="entry name" value="Cullin_repeat-like_dom_sf"/>
</dbReference>
<evidence type="ECO:0000313" key="8">
    <source>
        <dbReference type="Proteomes" id="UP000604825"/>
    </source>
</evidence>
<evidence type="ECO:0000256" key="4">
    <source>
        <dbReference type="SAM" id="Coils"/>
    </source>
</evidence>
<keyword evidence="3" id="KW-0268">Exocytosis</keyword>
<organism evidence="7 8">
    <name type="scientific">Miscanthus lutarioriparius</name>
    <dbReference type="NCBI Taxonomy" id="422564"/>
    <lineage>
        <taxon>Eukaryota</taxon>
        <taxon>Viridiplantae</taxon>
        <taxon>Streptophyta</taxon>
        <taxon>Embryophyta</taxon>
        <taxon>Tracheophyta</taxon>
        <taxon>Spermatophyta</taxon>
        <taxon>Magnoliopsida</taxon>
        <taxon>Liliopsida</taxon>
        <taxon>Poales</taxon>
        <taxon>Poaceae</taxon>
        <taxon>PACMAD clade</taxon>
        <taxon>Panicoideae</taxon>
        <taxon>Andropogonodae</taxon>
        <taxon>Andropogoneae</taxon>
        <taxon>Saccharinae</taxon>
        <taxon>Miscanthus</taxon>
    </lineage>
</organism>
<feature type="compositionally biased region" description="Low complexity" evidence="5">
    <location>
        <begin position="186"/>
        <end position="212"/>
    </location>
</feature>
<dbReference type="AlphaFoldDB" id="A0A811RLQ8"/>
<dbReference type="SUPFAM" id="SSF74788">
    <property type="entry name" value="Cullin repeat-like"/>
    <property type="match status" value="1"/>
</dbReference>
<dbReference type="PANTHER" id="PTHR12542">
    <property type="entry name" value="EXOCYST COMPLEX PROTEIN EXO70"/>
    <property type="match status" value="1"/>
</dbReference>
<feature type="compositionally biased region" description="Basic residues" evidence="5">
    <location>
        <begin position="14"/>
        <end position="27"/>
    </location>
</feature>
<evidence type="ECO:0000313" key="7">
    <source>
        <dbReference type="EMBL" id="CAD6270908.1"/>
    </source>
</evidence>
<feature type="region of interest" description="Disordered" evidence="5">
    <location>
        <begin position="1"/>
        <end position="27"/>
    </location>
</feature>
<dbReference type="Pfam" id="PF20669">
    <property type="entry name" value="Exo70_N"/>
    <property type="match status" value="1"/>
</dbReference>
<feature type="coiled-coil region" evidence="4">
    <location>
        <begin position="101"/>
        <end position="128"/>
    </location>
</feature>
<dbReference type="GO" id="GO:0015031">
    <property type="term" value="P:protein transport"/>
    <property type="evidence" value="ECO:0007669"/>
    <property type="project" value="UniProtKB-KW"/>
</dbReference>
<feature type="compositionally biased region" description="Low complexity" evidence="5">
    <location>
        <begin position="1"/>
        <end position="10"/>
    </location>
</feature>
<comment type="caution">
    <text evidence="7">The sequence shown here is derived from an EMBL/GenBank/DDBJ whole genome shotgun (WGS) entry which is preliminary data.</text>
</comment>
<dbReference type="PANTHER" id="PTHR12542:SF17">
    <property type="entry name" value="EXOCYST SUBUNIT EXO70 FAMILY PROTEIN"/>
    <property type="match status" value="1"/>
</dbReference>
<dbReference type="GO" id="GO:0005546">
    <property type="term" value="F:phosphatidylinositol-4,5-bisphosphate binding"/>
    <property type="evidence" value="ECO:0007669"/>
    <property type="project" value="InterPro"/>
</dbReference>
<dbReference type="InterPro" id="IPR046364">
    <property type="entry name" value="Exo70_C"/>
</dbReference>
<keyword evidence="2 3" id="KW-0813">Transport</keyword>
<keyword evidence="4" id="KW-0175">Coiled coil</keyword>
<dbReference type="OrthoDB" id="1922221at2759"/>
<evidence type="ECO:0000256" key="5">
    <source>
        <dbReference type="SAM" id="MobiDB-lite"/>
    </source>
</evidence>
<dbReference type="GO" id="GO:0000145">
    <property type="term" value="C:exocyst"/>
    <property type="evidence" value="ECO:0007669"/>
    <property type="project" value="InterPro"/>
</dbReference>
<feature type="compositionally biased region" description="Pro residues" evidence="5">
    <location>
        <begin position="218"/>
        <end position="227"/>
    </location>
</feature>
<name>A0A811RLQ8_9POAL</name>
<dbReference type="GO" id="GO:0006887">
    <property type="term" value="P:exocytosis"/>
    <property type="evidence" value="ECO:0007669"/>
    <property type="project" value="UniProtKB-KW"/>
</dbReference>
<feature type="domain" description="Exocyst complex subunit Exo70 C-terminal" evidence="6">
    <location>
        <begin position="258"/>
        <end position="550"/>
    </location>
</feature>
<gene>
    <name evidence="7" type="ORF">NCGR_LOCUS54197</name>
</gene>
<dbReference type="EMBL" id="CAJGYO010000015">
    <property type="protein sequence ID" value="CAD6270908.1"/>
    <property type="molecule type" value="Genomic_DNA"/>
</dbReference>
<evidence type="ECO:0000256" key="1">
    <source>
        <dbReference type="ARBA" id="ARBA00006756"/>
    </source>
</evidence>
<protein>
    <recommendedName>
        <fullName evidence="3">Exocyst subunit Exo70 family protein</fullName>
    </recommendedName>
</protein>
<sequence>MMPRAFSSPSRSPPRQRHALPPPPRHRRTLSSTLVEESVADDAALVQKWHPDVSCSLVLRDAAGHAEEAQDFLRTAAELHRAMLFFAADTTNPNSQSGHGLVQAQELLQTAMRRLQFLLDKHDESQQAAGASAAAGASSIRAVAEAMMAAGYGKECISTFKSHRRTALATKLQRLLGFSPPAGTGSSKCNSSSSSSLFHSSTSSPRSRSTARSYRRGSPPPPSPSAPSFPSTRLFVRLCSRPSPTTRPTSLLAVAEASVARARTRLFCVLDVHDALTEVLPALLSVFGDNSEIATRAAVVVTKVGEAARGTLSSFEAAIQKEPSKATAAGGAVHPLTHYVMNYLVFLADYREGLALIYEQADAADTSSVSAVASGGNVSPEHYSLTTTSSSSSSMSSSFYSYYSPIHRLVSVLLGKLDAKAGCYRVVALGYLFLANNTKYVATKVAGSVKKLQGILGEEWAEAQSAKARANVDVCVHAAWGKVIAAISSSMPAQGQGGAEKPEGVEAAVLEAVGMQDQWVAADEEMGGALRAATTAAVVPRYRMFYRRCTMISALFGGTGIAPGISTRSNNTPWHETEVYRGGRAAATPS</sequence>
<comment type="similarity">
    <text evidence="1 3">Belongs to the EXO70 family.</text>
</comment>
<dbReference type="Proteomes" id="UP000604825">
    <property type="component" value="Unassembled WGS sequence"/>
</dbReference>
<dbReference type="Gene3D" id="1.20.1280.170">
    <property type="entry name" value="Exocyst complex component Exo70"/>
    <property type="match status" value="2"/>
</dbReference>
<dbReference type="Pfam" id="PF03081">
    <property type="entry name" value="Exo70_C"/>
    <property type="match status" value="1"/>
</dbReference>
<dbReference type="InterPro" id="IPR004140">
    <property type="entry name" value="Exo70"/>
</dbReference>
<proteinExistence type="inferred from homology"/>
<feature type="region of interest" description="Disordered" evidence="5">
    <location>
        <begin position="182"/>
        <end position="230"/>
    </location>
</feature>
<evidence type="ECO:0000256" key="2">
    <source>
        <dbReference type="ARBA" id="ARBA00022448"/>
    </source>
</evidence>
<accession>A0A811RLQ8</accession>
<evidence type="ECO:0000259" key="6">
    <source>
        <dbReference type="Pfam" id="PF03081"/>
    </source>
</evidence>
<reference evidence="7" key="1">
    <citation type="submission" date="2020-10" db="EMBL/GenBank/DDBJ databases">
        <authorList>
            <person name="Han B."/>
            <person name="Lu T."/>
            <person name="Zhao Q."/>
            <person name="Huang X."/>
            <person name="Zhao Y."/>
        </authorList>
    </citation>
    <scope>NUCLEOTIDE SEQUENCE</scope>
</reference>
<comment type="function">
    <text evidence="3">Component of the exocyst complex.</text>
</comment>